<dbReference type="KEGG" id="osp:Odosp_1206"/>
<dbReference type="OrthoDB" id="1494963at2"/>
<dbReference type="HOGENOM" id="CLU_151798_1_0_10"/>
<proteinExistence type="predicted"/>
<protein>
    <submittedName>
        <fullName evidence="1">Uncharacterized protein</fullName>
    </submittedName>
</protein>
<organism evidence="1 2">
    <name type="scientific">Odoribacter splanchnicus (strain ATCC 29572 / DSM 20712 / CIP 104287 / JCM 15291 / NCTC 10825 / 1651/6)</name>
    <name type="common">Bacteroides splanchnicus</name>
    <dbReference type="NCBI Taxonomy" id="709991"/>
    <lineage>
        <taxon>Bacteria</taxon>
        <taxon>Pseudomonadati</taxon>
        <taxon>Bacteroidota</taxon>
        <taxon>Bacteroidia</taxon>
        <taxon>Bacteroidales</taxon>
        <taxon>Odoribacteraceae</taxon>
        <taxon>Odoribacter</taxon>
    </lineage>
</organism>
<dbReference type="AlphaFoldDB" id="F9ZBF2"/>
<name>F9ZBF2_ODOSD</name>
<dbReference type="PaxDb" id="709991-Odosp_1206"/>
<dbReference type="RefSeq" id="WP_013611480.1">
    <property type="nucleotide sequence ID" value="NC_015160.1"/>
</dbReference>
<evidence type="ECO:0000313" key="2">
    <source>
        <dbReference type="Proteomes" id="UP000006657"/>
    </source>
</evidence>
<accession>F9ZBF2</accession>
<dbReference type="BioCyc" id="OSPL709991:G1GRN-1214-MONOMER"/>
<dbReference type="eggNOG" id="ENOG5033D81">
    <property type="taxonomic scope" value="Bacteria"/>
</dbReference>
<dbReference type="EMBL" id="CP002544">
    <property type="protein sequence ID" value="ADY32260.1"/>
    <property type="molecule type" value="Genomic_DNA"/>
</dbReference>
<sequence>MDIKWVETLPDRCPPEDAYAPSGEHFYRISQGNPVEDSDFFSQRKMAPEKVFAGDGIDECIARAISVFSDVEDAKKKLKLPKFRGGCIAEIVLNVSDGVVKKTFKQSHYSWWRAQSFDYTNSKIVQL</sequence>
<gene>
    <name evidence="1" type="ordered locus">Odosp_1206</name>
</gene>
<evidence type="ECO:0000313" key="1">
    <source>
        <dbReference type="EMBL" id="ADY32260.1"/>
    </source>
</evidence>
<dbReference type="Proteomes" id="UP000006657">
    <property type="component" value="Chromosome"/>
</dbReference>
<dbReference type="GeneID" id="61274439"/>
<keyword evidence="2" id="KW-1185">Reference proteome</keyword>
<reference evidence="1 2" key="1">
    <citation type="journal article" date="2011" name="Stand. Genomic Sci.">
        <title>Complete genome sequence of Odoribacter splanchnicus type strain (1651/6).</title>
        <authorList>
            <consortium name="US DOE Joint Genome Institute (JGI-PGF)"/>
            <person name="Goker M."/>
            <person name="Gronow S."/>
            <person name="Zeytun A."/>
            <person name="Nolan M."/>
            <person name="Lucas S."/>
            <person name="Lapidus A."/>
            <person name="Hammon N."/>
            <person name="Deshpande S."/>
            <person name="Cheng J.F."/>
            <person name="Pitluck S."/>
            <person name="Liolios K."/>
            <person name="Pagani I."/>
            <person name="Ivanova N."/>
            <person name="Mavromatis K."/>
            <person name="Ovchinikova G."/>
            <person name="Pati A."/>
            <person name="Tapia R."/>
            <person name="Han C."/>
            <person name="Goodwin L."/>
            <person name="Chen A."/>
            <person name="Palaniappan K."/>
            <person name="Land M."/>
            <person name="Hauser L."/>
            <person name="Jeffries C.D."/>
            <person name="Brambilla E.M."/>
            <person name="Rohde M."/>
            <person name="Detter J.C."/>
            <person name="Woyke T."/>
            <person name="Bristow J."/>
            <person name="Markowitz V."/>
            <person name="Hugenholtz P."/>
            <person name="Eisen J.A."/>
            <person name="Kyrpides N.C."/>
            <person name="Klenk H.P."/>
        </authorList>
    </citation>
    <scope>NUCLEOTIDE SEQUENCE [LARGE SCALE GENOMIC DNA]</scope>
    <source>
        <strain evidence="2">ATCC 29572 / DSM 20712 / JCM 15291 / NCTC 10825 / 1651/6</strain>
    </source>
</reference>